<dbReference type="InterPro" id="IPR024079">
    <property type="entry name" value="MetalloPept_cat_dom_sf"/>
</dbReference>
<gene>
    <name evidence="3" type="ORF">CMC5_038110</name>
</gene>
<dbReference type="PROSITE" id="PS51257">
    <property type="entry name" value="PROKAR_LIPOPROTEIN"/>
    <property type="match status" value="1"/>
</dbReference>
<proteinExistence type="predicted"/>
<dbReference type="RefSeq" id="WP_179955527.1">
    <property type="nucleotide sequence ID" value="NZ_CP012159.1"/>
</dbReference>
<dbReference type="KEGG" id="ccro:CMC5_038110"/>
<feature type="chain" id="PRO_5005459391" description="Peptidase metallopeptidase domain-containing protein" evidence="1">
    <location>
        <begin position="23"/>
        <end position="405"/>
    </location>
</feature>
<dbReference type="GO" id="GO:0006508">
    <property type="term" value="P:proteolysis"/>
    <property type="evidence" value="ECO:0007669"/>
    <property type="project" value="InterPro"/>
</dbReference>
<evidence type="ECO:0000259" key="2">
    <source>
        <dbReference type="SMART" id="SM00235"/>
    </source>
</evidence>
<dbReference type="SMART" id="SM00235">
    <property type="entry name" value="ZnMc"/>
    <property type="match status" value="1"/>
</dbReference>
<keyword evidence="4" id="KW-1185">Reference proteome</keyword>
<dbReference type="SUPFAM" id="SSF55486">
    <property type="entry name" value="Metalloproteases ('zincins'), catalytic domain"/>
    <property type="match status" value="1"/>
</dbReference>
<dbReference type="Proteomes" id="UP000067626">
    <property type="component" value="Chromosome"/>
</dbReference>
<dbReference type="InterPro" id="IPR006026">
    <property type="entry name" value="Peptidase_Metallo"/>
</dbReference>
<dbReference type="AlphaFoldDB" id="A0A0K1EG52"/>
<feature type="domain" description="Peptidase metallopeptidase" evidence="2">
    <location>
        <begin position="106"/>
        <end position="265"/>
    </location>
</feature>
<organism evidence="3 4">
    <name type="scientific">Chondromyces crocatus</name>
    <dbReference type="NCBI Taxonomy" id="52"/>
    <lineage>
        <taxon>Bacteria</taxon>
        <taxon>Pseudomonadati</taxon>
        <taxon>Myxococcota</taxon>
        <taxon>Polyangia</taxon>
        <taxon>Polyangiales</taxon>
        <taxon>Polyangiaceae</taxon>
        <taxon>Chondromyces</taxon>
    </lineage>
</organism>
<dbReference type="EMBL" id="CP012159">
    <property type="protein sequence ID" value="AKT39662.1"/>
    <property type="molecule type" value="Genomic_DNA"/>
</dbReference>
<keyword evidence="1" id="KW-0732">Signal</keyword>
<dbReference type="GO" id="GO:0008270">
    <property type="term" value="F:zinc ion binding"/>
    <property type="evidence" value="ECO:0007669"/>
    <property type="project" value="InterPro"/>
</dbReference>
<dbReference type="PATRIC" id="fig|52.7.peg.4193"/>
<name>A0A0K1EG52_CHOCO</name>
<evidence type="ECO:0000313" key="3">
    <source>
        <dbReference type="EMBL" id="AKT39662.1"/>
    </source>
</evidence>
<dbReference type="GO" id="GO:0008237">
    <property type="term" value="F:metallopeptidase activity"/>
    <property type="evidence" value="ECO:0007669"/>
    <property type="project" value="InterPro"/>
</dbReference>
<accession>A0A0K1EG52</accession>
<dbReference type="Gene3D" id="3.40.390.10">
    <property type="entry name" value="Collagenase (Catalytic Domain)"/>
    <property type="match status" value="1"/>
</dbReference>
<evidence type="ECO:0000256" key="1">
    <source>
        <dbReference type="SAM" id="SignalP"/>
    </source>
</evidence>
<evidence type="ECO:0000313" key="4">
    <source>
        <dbReference type="Proteomes" id="UP000067626"/>
    </source>
</evidence>
<reference evidence="3 4" key="1">
    <citation type="submission" date="2015-07" db="EMBL/GenBank/DDBJ databases">
        <title>Genome analysis of myxobacterium Chondromyces crocatus Cm c5 reveals a high potential for natural compound synthesis and the genetic basis for the loss of fruiting body formation.</title>
        <authorList>
            <person name="Zaburannyi N."/>
            <person name="Bunk B."/>
            <person name="Maier J."/>
            <person name="Overmann J."/>
            <person name="Mueller R."/>
        </authorList>
    </citation>
    <scope>NUCLEOTIDE SEQUENCE [LARGE SCALE GENOMIC DNA]</scope>
    <source>
        <strain evidence="3 4">Cm c5</strain>
    </source>
</reference>
<protein>
    <recommendedName>
        <fullName evidence="2">Peptidase metallopeptidase domain-containing protein</fullName>
    </recommendedName>
</protein>
<sequence length="405" mass="43097">MAKARSWWQRCGSVMMSGLTVAGVAAFSVLGCSAEPASSVGEEGAERTDVAGMSFDEFMKLVHREPDTGLYIINGDEPVISIRELEQIHLTMVQEGGLIVHQVGSSDSKWDDVQRLNLRYCVSTGFGASYNTVVSAMAAAAADWEAAANVKFIHDTSQDSACNASNPNVVFDVNLVSGQPYLARAFFPDYPRSLRNVLIDSSSFGPIPPWTLTGILRHELGHVLGFRHEHTRFEAGLGCFEDTSWRELTVYDAASVMHYPHCNGTQTGDLVLTALDKEGAVALYGTGSGSEPTTCTRDKCSAGPLLNGAPCGACVQSICAADPFCCDNYWDDLCVAQVYSVCGSVTCSTGTCAHGLCQQGGPLTNGCDSNGVVATICAADPYCCDTYWDSYCVGHVSSVAGKTCD</sequence>
<feature type="signal peptide" evidence="1">
    <location>
        <begin position="1"/>
        <end position="22"/>
    </location>
</feature>